<dbReference type="STRING" id="335541.Swol_2122"/>
<dbReference type="KEGG" id="swo:Swol_2122"/>
<dbReference type="PANTHER" id="PTHR21294:SF20">
    <property type="entry name" value="ELECTRON TRANSFER FLAVOPROTEIN, SUBUNIT BETA (ETFB)"/>
    <property type="match status" value="1"/>
</dbReference>
<evidence type="ECO:0000313" key="4">
    <source>
        <dbReference type="EMBL" id="ABI69414.1"/>
    </source>
</evidence>
<gene>
    <name evidence="4" type="ordered locus">Swol_2122</name>
</gene>
<dbReference type="SMR" id="Q0AV40"/>
<proteinExistence type="inferred from homology"/>
<comment type="similarity">
    <text evidence="1">Belongs to the ETF beta-subunit/FixA family.</text>
</comment>
<dbReference type="SUPFAM" id="SSF52402">
    <property type="entry name" value="Adenine nucleotide alpha hydrolases-like"/>
    <property type="match status" value="1"/>
</dbReference>
<evidence type="ECO:0000313" key="5">
    <source>
        <dbReference type="Proteomes" id="UP000001968"/>
    </source>
</evidence>
<dbReference type="CDD" id="cd01714">
    <property type="entry name" value="ETF_beta"/>
    <property type="match status" value="1"/>
</dbReference>
<dbReference type="HOGENOM" id="CLU_060196_2_1_9"/>
<dbReference type="EMBL" id="CP000448">
    <property type="protein sequence ID" value="ABI69414.1"/>
    <property type="molecule type" value="Genomic_DNA"/>
</dbReference>
<dbReference type="Proteomes" id="UP000001968">
    <property type="component" value="Chromosome"/>
</dbReference>
<dbReference type="eggNOG" id="COG2086">
    <property type="taxonomic scope" value="Bacteria"/>
</dbReference>
<name>Q0AV40_SYNWW</name>
<dbReference type="RefSeq" id="WP_011641505.1">
    <property type="nucleotide sequence ID" value="NC_008346.1"/>
</dbReference>
<dbReference type="Pfam" id="PF01012">
    <property type="entry name" value="ETF"/>
    <property type="match status" value="1"/>
</dbReference>
<reference evidence="5" key="1">
    <citation type="journal article" date="2010" name="Environ. Microbiol.">
        <title>The genome of Syntrophomonas wolfei: new insights into syntrophic metabolism and biohydrogen production.</title>
        <authorList>
            <person name="Sieber J.R."/>
            <person name="Sims D.R."/>
            <person name="Han C."/>
            <person name="Kim E."/>
            <person name="Lykidis A."/>
            <person name="Lapidus A.L."/>
            <person name="McDonnald E."/>
            <person name="Rohlin L."/>
            <person name="Culley D.E."/>
            <person name="Gunsalus R."/>
            <person name="McInerney M.J."/>
        </authorList>
    </citation>
    <scope>NUCLEOTIDE SEQUENCE [LARGE SCALE GENOMIC DNA]</scope>
    <source>
        <strain evidence="5">DSM 2245B / Goettingen</strain>
    </source>
</reference>
<evidence type="ECO:0000256" key="1">
    <source>
        <dbReference type="ARBA" id="ARBA00007557"/>
    </source>
</evidence>
<dbReference type="InterPro" id="IPR014729">
    <property type="entry name" value="Rossmann-like_a/b/a_fold"/>
</dbReference>
<dbReference type="InterPro" id="IPR014730">
    <property type="entry name" value="ETF_a/b_N"/>
</dbReference>
<dbReference type="OrthoDB" id="9804960at2"/>
<evidence type="ECO:0000256" key="2">
    <source>
        <dbReference type="ARBA" id="ARBA00049933"/>
    </source>
</evidence>
<dbReference type="PIRSF" id="PIRSF000090">
    <property type="entry name" value="Beta-ETF"/>
    <property type="match status" value="1"/>
</dbReference>
<feature type="domain" description="Electron transfer flavoprotein alpha/beta-subunit N-terminal" evidence="3">
    <location>
        <begin position="20"/>
        <end position="210"/>
    </location>
</feature>
<dbReference type="InterPro" id="IPR012255">
    <property type="entry name" value="ETF_b"/>
</dbReference>
<keyword evidence="5" id="KW-1185">Reference proteome</keyword>
<dbReference type="PANTHER" id="PTHR21294">
    <property type="entry name" value="ELECTRON TRANSFER FLAVOPROTEIN BETA-SUBUNIT"/>
    <property type="match status" value="1"/>
</dbReference>
<dbReference type="AlphaFoldDB" id="Q0AV40"/>
<dbReference type="Gene3D" id="3.40.50.620">
    <property type="entry name" value="HUPs"/>
    <property type="match status" value="1"/>
</dbReference>
<sequence>MNVVVAMKQIPDLQQIRIRNRQPVLEDVPWTMGAIDKNALEAAVQIKEAQGGKVVLLSAGNEELEDTAKEALAAGADEALLIIDDELDKLGSAETAKILAAAIQRIEKVDLIIFGEGSGDNYSGQVGSRVAEILGLPQVGYASAIELQGESLRVSRSLEDGEELVEIGLPAVITVISGINEPRIASVTQILKAGKKPKEILEPGDLVLDLGDICPVKTESNLAPESDRKRVAVKSVDELVVALKGENLIGR</sequence>
<dbReference type="PROSITE" id="PS01065">
    <property type="entry name" value="ETF_BETA"/>
    <property type="match status" value="1"/>
</dbReference>
<evidence type="ECO:0000259" key="3">
    <source>
        <dbReference type="SMART" id="SM00893"/>
    </source>
</evidence>
<comment type="cofactor">
    <cofactor evidence="2">
        <name>AMP</name>
        <dbReference type="ChEBI" id="CHEBI:456215"/>
    </cofactor>
</comment>
<protein>
    <recommendedName>
        <fullName evidence="3">Electron transfer flavoprotein alpha/beta-subunit N-terminal domain-containing protein</fullName>
    </recommendedName>
</protein>
<organism evidence="4 5">
    <name type="scientific">Syntrophomonas wolfei subsp. wolfei (strain DSM 2245B / Goettingen)</name>
    <dbReference type="NCBI Taxonomy" id="335541"/>
    <lineage>
        <taxon>Bacteria</taxon>
        <taxon>Bacillati</taxon>
        <taxon>Bacillota</taxon>
        <taxon>Clostridia</taxon>
        <taxon>Eubacteriales</taxon>
        <taxon>Syntrophomonadaceae</taxon>
        <taxon>Syntrophomonas</taxon>
    </lineage>
</organism>
<dbReference type="SMART" id="SM00893">
    <property type="entry name" value="ETF"/>
    <property type="match status" value="1"/>
</dbReference>
<dbReference type="GO" id="GO:0009055">
    <property type="term" value="F:electron transfer activity"/>
    <property type="evidence" value="ECO:0007669"/>
    <property type="project" value="InterPro"/>
</dbReference>
<accession>Q0AV40</accession>
<dbReference type="InterPro" id="IPR000049">
    <property type="entry name" value="ET-Flavoprotein_bsu_CS"/>
</dbReference>
<dbReference type="InterPro" id="IPR033948">
    <property type="entry name" value="ETF_beta_N"/>
</dbReference>